<organism evidence="2 3">
    <name type="scientific">Streptomyces sparsogenes DSM 40356</name>
    <dbReference type="NCBI Taxonomy" id="1331668"/>
    <lineage>
        <taxon>Bacteria</taxon>
        <taxon>Bacillati</taxon>
        <taxon>Actinomycetota</taxon>
        <taxon>Actinomycetes</taxon>
        <taxon>Kitasatosporales</taxon>
        <taxon>Streptomycetaceae</taxon>
        <taxon>Streptomyces</taxon>
    </lineage>
</organism>
<evidence type="ECO:0000313" key="2">
    <source>
        <dbReference type="EMBL" id="OMI41015.1"/>
    </source>
</evidence>
<protein>
    <recommendedName>
        <fullName evidence="1">PPM-type phosphatase domain-containing protein</fullName>
    </recommendedName>
</protein>
<keyword evidence="3" id="KW-1185">Reference proteome</keyword>
<name>A0A1R1SRW2_9ACTN</name>
<evidence type="ECO:0000259" key="1">
    <source>
        <dbReference type="Pfam" id="PF13672"/>
    </source>
</evidence>
<dbReference type="InterPro" id="IPR001932">
    <property type="entry name" value="PPM-type_phosphatase-like_dom"/>
</dbReference>
<dbReference type="EMBL" id="ASQP01000050">
    <property type="protein sequence ID" value="OMI41015.1"/>
    <property type="molecule type" value="Genomic_DNA"/>
</dbReference>
<evidence type="ECO:0000313" key="3">
    <source>
        <dbReference type="Proteomes" id="UP000186168"/>
    </source>
</evidence>
<reference evidence="2 3" key="1">
    <citation type="submission" date="2013-05" db="EMBL/GenBank/DDBJ databases">
        <title>Genome sequence of Streptomyces sparsogenes DSM 40356.</title>
        <authorList>
            <person name="Coyne S."/>
            <person name="Seebeck F.P."/>
        </authorList>
    </citation>
    <scope>NUCLEOTIDE SEQUENCE [LARGE SCALE GENOMIC DNA]</scope>
    <source>
        <strain evidence="2 3">DSM 40356</strain>
    </source>
</reference>
<proteinExistence type="predicted"/>
<dbReference type="InterPro" id="IPR036457">
    <property type="entry name" value="PPM-type-like_dom_sf"/>
</dbReference>
<dbReference type="AlphaFoldDB" id="A0A1R1SRW2"/>
<dbReference type="SUPFAM" id="SSF81606">
    <property type="entry name" value="PP2C-like"/>
    <property type="match status" value="1"/>
</dbReference>
<comment type="caution">
    <text evidence="2">The sequence shown here is derived from an EMBL/GenBank/DDBJ whole genome shotgun (WGS) entry which is preliminary data.</text>
</comment>
<sequence>GGPPPADAFEPGVLPCADAYEWADLGPDTVLDGARCGAATLRAVSSRGESARRRGEPRQDALLTARFGAGPGGLVLVALAGGAPGAVAAQRAAREVCEWIARAVGRSHARLVEDIRTGNRDALKSGLHRLTDRALGRLRARAAELGLDPAEYAASPRCLLLPIDPDCRTRVVFGAGDGGLFRLRGGAWQDLEPAAPAPEAEAAGDVPAPAVPFRFRASIARPGDVLLMCGGGLAEPLRARPALAGHLAQRWTDAEPPGLAAFLADARTRVEGYADDRTAAAVWEA</sequence>
<feature type="non-terminal residue" evidence="2">
    <location>
        <position position="1"/>
    </location>
</feature>
<dbReference type="RefSeq" id="WP_143615366.1">
    <property type="nucleotide sequence ID" value="NZ_ASQP01000050.1"/>
</dbReference>
<accession>A0A1R1SRW2</accession>
<dbReference type="Pfam" id="PF13672">
    <property type="entry name" value="PP2C_2"/>
    <property type="match status" value="1"/>
</dbReference>
<feature type="domain" description="PPM-type phosphatase" evidence="1">
    <location>
        <begin position="47"/>
        <end position="264"/>
    </location>
</feature>
<gene>
    <name evidence="2" type="ORF">SPAR_02971</name>
</gene>
<dbReference type="STRING" id="67365.GCA_001704635_00665"/>
<dbReference type="Proteomes" id="UP000186168">
    <property type="component" value="Unassembled WGS sequence"/>
</dbReference>